<organism evidence="3 4">
    <name type="scientific">Polymorphospora rubra</name>
    <dbReference type="NCBI Taxonomy" id="338584"/>
    <lineage>
        <taxon>Bacteria</taxon>
        <taxon>Bacillati</taxon>
        <taxon>Actinomycetota</taxon>
        <taxon>Actinomycetes</taxon>
        <taxon>Micromonosporales</taxon>
        <taxon>Micromonosporaceae</taxon>
        <taxon>Polymorphospora</taxon>
    </lineage>
</organism>
<evidence type="ECO:0000256" key="2">
    <source>
        <dbReference type="SAM" id="Phobius"/>
    </source>
</evidence>
<dbReference type="EMBL" id="AP023359">
    <property type="protein sequence ID" value="BCJ67917.1"/>
    <property type="molecule type" value="Genomic_DNA"/>
</dbReference>
<dbReference type="AlphaFoldDB" id="A0A810N3K4"/>
<accession>A0A810N3K4</accession>
<dbReference type="Proteomes" id="UP000680866">
    <property type="component" value="Chromosome"/>
</dbReference>
<evidence type="ECO:0000313" key="3">
    <source>
        <dbReference type="EMBL" id="BCJ67917.1"/>
    </source>
</evidence>
<protein>
    <submittedName>
        <fullName evidence="3">Uncharacterized protein</fullName>
    </submittedName>
</protein>
<keyword evidence="2" id="KW-1133">Transmembrane helix</keyword>
<feature type="transmembrane region" description="Helical" evidence="2">
    <location>
        <begin position="24"/>
        <end position="42"/>
    </location>
</feature>
<feature type="region of interest" description="Disordered" evidence="1">
    <location>
        <begin position="103"/>
        <end position="123"/>
    </location>
</feature>
<dbReference type="KEGG" id="pry:Prubr_49380"/>
<sequence length="123" mass="12602">MRHTGVVSDSAVVRLRPRRIRKTCWALAAAVVVLFTVVGTALRGPTGEGMGSFQRGDQFAMIGLGVLIAAGILMFTRPGSRPMPGGSGSATWSAPGTCHGMSSGLSGSTGARHGPAWNCTTTS</sequence>
<evidence type="ECO:0000256" key="1">
    <source>
        <dbReference type="SAM" id="MobiDB-lite"/>
    </source>
</evidence>
<evidence type="ECO:0000313" key="4">
    <source>
        <dbReference type="Proteomes" id="UP000680866"/>
    </source>
</evidence>
<name>A0A810N3K4_9ACTN</name>
<keyword evidence="4" id="KW-1185">Reference proteome</keyword>
<gene>
    <name evidence="3" type="ORF">Prubr_49380</name>
</gene>
<keyword evidence="2" id="KW-0812">Transmembrane</keyword>
<reference evidence="3" key="1">
    <citation type="submission" date="2020-08" db="EMBL/GenBank/DDBJ databases">
        <title>Whole genome shotgun sequence of Polymorphospora rubra NBRC 101157.</title>
        <authorList>
            <person name="Komaki H."/>
            <person name="Tamura T."/>
        </authorList>
    </citation>
    <scope>NUCLEOTIDE SEQUENCE</scope>
    <source>
        <strain evidence="3">NBRC 101157</strain>
    </source>
</reference>
<feature type="transmembrane region" description="Helical" evidence="2">
    <location>
        <begin position="58"/>
        <end position="76"/>
    </location>
</feature>
<proteinExistence type="predicted"/>
<keyword evidence="2" id="KW-0472">Membrane</keyword>